<reference evidence="8" key="1">
    <citation type="submission" date="2012-02" db="EMBL/GenBank/DDBJ databases">
        <title>Complete sequence of Desulfitobacterium dichloroeliminans LMG P-21439.</title>
        <authorList>
            <person name="Lucas S."/>
            <person name="Han J."/>
            <person name="Lapidus A."/>
            <person name="Cheng J.-F."/>
            <person name="Goodwin L."/>
            <person name="Pitluck S."/>
            <person name="Peters L."/>
            <person name="Ovchinnikova G."/>
            <person name="Teshima H."/>
            <person name="Detter J.C."/>
            <person name="Han C."/>
            <person name="Tapia R."/>
            <person name="Land M."/>
            <person name="Hauser L."/>
            <person name="Kyrpides N."/>
            <person name="Ivanova N."/>
            <person name="Pagani I."/>
            <person name="Kruse T."/>
            <person name="de Vos W.M."/>
            <person name="Boon N."/>
            <person name="Smidt H."/>
            <person name="Woyke T."/>
        </authorList>
    </citation>
    <scope>NUCLEOTIDE SEQUENCE [LARGE SCALE GENOMIC DNA]</scope>
    <source>
        <strain evidence="8">LMG P-21439 / DCA1</strain>
    </source>
</reference>
<dbReference type="InterPro" id="IPR007627">
    <property type="entry name" value="RNA_pol_sigma70_r2"/>
</dbReference>
<dbReference type="Proteomes" id="UP000010797">
    <property type="component" value="Chromosome"/>
</dbReference>
<dbReference type="GO" id="GO:0003677">
    <property type="term" value="F:DNA binding"/>
    <property type="evidence" value="ECO:0007669"/>
    <property type="project" value="InterPro"/>
</dbReference>
<dbReference type="InterPro" id="IPR013249">
    <property type="entry name" value="RNA_pol_sigma70_r4_t2"/>
</dbReference>
<organism evidence="7 8">
    <name type="scientific">Desulfitobacterium dichloroeliminans (strain LMG P-21439 / DCA1)</name>
    <dbReference type="NCBI Taxonomy" id="871963"/>
    <lineage>
        <taxon>Bacteria</taxon>
        <taxon>Bacillati</taxon>
        <taxon>Bacillota</taxon>
        <taxon>Clostridia</taxon>
        <taxon>Eubacteriales</taxon>
        <taxon>Desulfitobacteriaceae</taxon>
        <taxon>Desulfitobacterium</taxon>
    </lineage>
</organism>
<evidence type="ECO:0000256" key="4">
    <source>
        <dbReference type="ARBA" id="ARBA00023163"/>
    </source>
</evidence>
<dbReference type="GO" id="GO:0016987">
    <property type="term" value="F:sigma factor activity"/>
    <property type="evidence" value="ECO:0007669"/>
    <property type="project" value="UniProtKB-KW"/>
</dbReference>
<comment type="similarity">
    <text evidence="1">Belongs to the sigma-70 factor family. ECF subfamily.</text>
</comment>
<dbReference type="Gene3D" id="1.10.1740.10">
    <property type="match status" value="1"/>
</dbReference>
<proteinExistence type="inferred from homology"/>
<evidence type="ECO:0000313" key="8">
    <source>
        <dbReference type="Proteomes" id="UP000010797"/>
    </source>
</evidence>
<dbReference type="InterPro" id="IPR013325">
    <property type="entry name" value="RNA_pol_sigma_r2"/>
</dbReference>
<evidence type="ECO:0000256" key="2">
    <source>
        <dbReference type="ARBA" id="ARBA00023015"/>
    </source>
</evidence>
<dbReference type="SUPFAM" id="SSF88946">
    <property type="entry name" value="Sigma2 domain of RNA polymerase sigma factors"/>
    <property type="match status" value="1"/>
</dbReference>
<feature type="domain" description="RNA polymerase sigma-70 region 2" evidence="5">
    <location>
        <begin position="17"/>
        <end position="80"/>
    </location>
</feature>
<dbReference type="InterPro" id="IPR039425">
    <property type="entry name" value="RNA_pol_sigma-70-like"/>
</dbReference>
<evidence type="ECO:0000259" key="5">
    <source>
        <dbReference type="Pfam" id="PF04542"/>
    </source>
</evidence>
<dbReference type="KEGG" id="ddl:Desdi_0882"/>
<dbReference type="RefSeq" id="WP_015261406.1">
    <property type="nucleotide sequence ID" value="NC_019903.1"/>
</dbReference>
<evidence type="ECO:0000256" key="1">
    <source>
        <dbReference type="ARBA" id="ARBA00010641"/>
    </source>
</evidence>
<sequence length="173" mass="19984">MLSKKSARELEDYLLTNQEYIYRLAYSYVKNPEDALDLVQESIIKAISSADLLKDTQGMKSWVYRIVVNTALDFLRKQKRMVVVDQETLNNYTESAAGADDYSDLDLAKAIEGLTPTDRSRIVLRYYEDLKIEEVAFILKENVNTTKSRLYGTLKKLRLQMEEPIDVQSVQEV</sequence>
<dbReference type="eggNOG" id="COG1595">
    <property type="taxonomic scope" value="Bacteria"/>
</dbReference>
<dbReference type="InterPro" id="IPR014284">
    <property type="entry name" value="RNA_pol_sigma-70_dom"/>
</dbReference>
<dbReference type="Pfam" id="PF08281">
    <property type="entry name" value="Sigma70_r4_2"/>
    <property type="match status" value="1"/>
</dbReference>
<name>L0F5T0_DESDL</name>
<dbReference type="InterPro" id="IPR036388">
    <property type="entry name" value="WH-like_DNA-bd_sf"/>
</dbReference>
<keyword evidence="3" id="KW-0731">Sigma factor</keyword>
<evidence type="ECO:0000256" key="3">
    <source>
        <dbReference type="ARBA" id="ARBA00023082"/>
    </source>
</evidence>
<dbReference type="OrthoDB" id="9784984at2"/>
<dbReference type="PANTHER" id="PTHR43133">
    <property type="entry name" value="RNA POLYMERASE ECF-TYPE SIGMA FACTO"/>
    <property type="match status" value="1"/>
</dbReference>
<dbReference type="AlphaFoldDB" id="L0F5T0"/>
<gene>
    <name evidence="7" type="ordered locus">Desdi_0882</name>
</gene>
<protein>
    <submittedName>
        <fullName evidence="7">RNA polymerase sigma factor, sigma-70 family</fullName>
    </submittedName>
</protein>
<evidence type="ECO:0000259" key="6">
    <source>
        <dbReference type="Pfam" id="PF08281"/>
    </source>
</evidence>
<keyword evidence="2" id="KW-0805">Transcription regulation</keyword>
<dbReference type="GO" id="GO:0006352">
    <property type="term" value="P:DNA-templated transcription initiation"/>
    <property type="evidence" value="ECO:0007669"/>
    <property type="project" value="InterPro"/>
</dbReference>
<keyword evidence="4" id="KW-0804">Transcription</keyword>
<dbReference type="NCBIfam" id="TIGR02937">
    <property type="entry name" value="sigma70-ECF"/>
    <property type="match status" value="1"/>
</dbReference>
<dbReference type="EMBL" id="CP003344">
    <property type="protein sequence ID" value="AGA68405.1"/>
    <property type="molecule type" value="Genomic_DNA"/>
</dbReference>
<accession>L0F5T0</accession>
<dbReference type="Pfam" id="PF04542">
    <property type="entry name" value="Sigma70_r2"/>
    <property type="match status" value="1"/>
</dbReference>
<feature type="domain" description="RNA polymerase sigma factor 70 region 4 type 2" evidence="6">
    <location>
        <begin position="106"/>
        <end position="157"/>
    </location>
</feature>
<dbReference type="HOGENOM" id="CLU_047691_3_1_9"/>
<dbReference type="InterPro" id="IPR013324">
    <property type="entry name" value="RNA_pol_sigma_r3/r4-like"/>
</dbReference>
<dbReference type="STRING" id="871963.Desdi_0882"/>
<evidence type="ECO:0000313" key="7">
    <source>
        <dbReference type="EMBL" id="AGA68405.1"/>
    </source>
</evidence>
<keyword evidence="8" id="KW-1185">Reference proteome</keyword>
<dbReference type="Gene3D" id="1.10.10.10">
    <property type="entry name" value="Winged helix-like DNA-binding domain superfamily/Winged helix DNA-binding domain"/>
    <property type="match status" value="1"/>
</dbReference>
<dbReference type="SUPFAM" id="SSF88659">
    <property type="entry name" value="Sigma3 and sigma4 domains of RNA polymerase sigma factors"/>
    <property type="match status" value="1"/>
</dbReference>
<dbReference type="PANTHER" id="PTHR43133:SF60">
    <property type="entry name" value="RNA POLYMERASE SIGMA FACTOR SIGV"/>
    <property type="match status" value="1"/>
</dbReference>